<evidence type="ECO:0000313" key="5">
    <source>
        <dbReference type="Proteomes" id="UP000294257"/>
    </source>
</evidence>
<dbReference type="GO" id="GO:0003677">
    <property type="term" value="F:DNA binding"/>
    <property type="evidence" value="ECO:0007669"/>
    <property type="project" value="UniProtKB-UniRule"/>
</dbReference>
<dbReference type="InterPro" id="IPR009057">
    <property type="entry name" value="Homeodomain-like_sf"/>
</dbReference>
<evidence type="ECO:0000256" key="2">
    <source>
        <dbReference type="PROSITE-ProRule" id="PRU00335"/>
    </source>
</evidence>
<dbReference type="InterPro" id="IPR036271">
    <property type="entry name" value="Tet_transcr_reg_TetR-rel_C_sf"/>
</dbReference>
<dbReference type="AlphaFoldDB" id="A0A4Q7KGR0"/>
<evidence type="ECO:0000256" key="1">
    <source>
        <dbReference type="ARBA" id="ARBA00023125"/>
    </source>
</evidence>
<accession>A0A4Q7KGR0</accession>
<dbReference type="InterPro" id="IPR041583">
    <property type="entry name" value="TetR_C_31"/>
</dbReference>
<feature type="DNA-binding region" description="H-T-H motif" evidence="2">
    <location>
        <begin position="28"/>
        <end position="47"/>
    </location>
</feature>
<organism evidence="4 5">
    <name type="scientific">Herbihabitans rhizosphaerae</name>
    <dbReference type="NCBI Taxonomy" id="1872711"/>
    <lineage>
        <taxon>Bacteria</taxon>
        <taxon>Bacillati</taxon>
        <taxon>Actinomycetota</taxon>
        <taxon>Actinomycetes</taxon>
        <taxon>Pseudonocardiales</taxon>
        <taxon>Pseudonocardiaceae</taxon>
        <taxon>Herbihabitans</taxon>
    </lineage>
</organism>
<evidence type="ECO:0000313" key="4">
    <source>
        <dbReference type="EMBL" id="RZS34048.1"/>
    </source>
</evidence>
<dbReference type="Pfam" id="PF17940">
    <property type="entry name" value="TetR_C_31"/>
    <property type="match status" value="1"/>
</dbReference>
<name>A0A4Q7KGR0_9PSEU</name>
<dbReference type="PROSITE" id="PS50977">
    <property type="entry name" value="HTH_TETR_2"/>
    <property type="match status" value="1"/>
</dbReference>
<dbReference type="RefSeq" id="WP_207222803.1">
    <property type="nucleotide sequence ID" value="NZ_SGWQ01000010.1"/>
</dbReference>
<feature type="domain" description="HTH tetR-type" evidence="3">
    <location>
        <begin position="5"/>
        <end position="65"/>
    </location>
</feature>
<dbReference type="SUPFAM" id="SSF48498">
    <property type="entry name" value="Tetracyclin repressor-like, C-terminal domain"/>
    <property type="match status" value="1"/>
</dbReference>
<dbReference type="Gene3D" id="1.10.357.10">
    <property type="entry name" value="Tetracycline Repressor, domain 2"/>
    <property type="match status" value="1"/>
</dbReference>
<dbReference type="InterPro" id="IPR001647">
    <property type="entry name" value="HTH_TetR"/>
</dbReference>
<comment type="caution">
    <text evidence="4">The sequence shown here is derived from an EMBL/GenBank/DDBJ whole genome shotgun (WGS) entry which is preliminary data.</text>
</comment>
<protein>
    <submittedName>
        <fullName evidence="4">TetR family transcriptional regulator</fullName>
    </submittedName>
</protein>
<keyword evidence="5" id="KW-1185">Reference proteome</keyword>
<reference evidence="4 5" key="1">
    <citation type="submission" date="2019-02" db="EMBL/GenBank/DDBJ databases">
        <title>Genomic Encyclopedia of Type Strains, Phase IV (KMG-IV): sequencing the most valuable type-strain genomes for metagenomic binning, comparative biology and taxonomic classification.</title>
        <authorList>
            <person name="Goeker M."/>
        </authorList>
    </citation>
    <scope>NUCLEOTIDE SEQUENCE [LARGE SCALE GENOMIC DNA]</scope>
    <source>
        <strain evidence="4 5">DSM 101727</strain>
    </source>
</reference>
<dbReference type="Proteomes" id="UP000294257">
    <property type="component" value="Unassembled WGS sequence"/>
</dbReference>
<dbReference type="EMBL" id="SGWQ01000010">
    <property type="protein sequence ID" value="RZS34048.1"/>
    <property type="molecule type" value="Genomic_DNA"/>
</dbReference>
<gene>
    <name evidence="4" type="ORF">EV193_110198</name>
</gene>
<sequence>MTATTDRRTELTDAAIATLAELGMRGLTHRAVDRAAGVAEGSTSYYFRTREALLEATVARLSDLTLSRMGALPRPATTLDGLADMITTWVSAMVTEGRAALLARYELSLEATRRPALREHLRRTGAVFRELATEQLVAIGTPDAERRGRDLVAYLDGLMFDEVAGAGGGTLDRDRLAAAVRDLLGVLTG</sequence>
<evidence type="ECO:0000259" key="3">
    <source>
        <dbReference type="PROSITE" id="PS50977"/>
    </source>
</evidence>
<keyword evidence="1 2" id="KW-0238">DNA-binding</keyword>
<dbReference type="Pfam" id="PF00440">
    <property type="entry name" value="TetR_N"/>
    <property type="match status" value="1"/>
</dbReference>
<proteinExistence type="predicted"/>
<dbReference type="SUPFAM" id="SSF46689">
    <property type="entry name" value="Homeodomain-like"/>
    <property type="match status" value="1"/>
</dbReference>